<feature type="transmembrane region" description="Helical" evidence="1">
    <location>
        <begin position="133"/>
        <end position="156"/>
    </location>
</feature>
<evidence type="ECO:0000313" key="2">
    <source>
        <dbReference type="EMBL" id="GIQ85677.1"/>
    </source>
</evidence>
<proteinExistence type="predicted"/>
<evidence type="ECO:0000256" key="1">
    <source>
        <dbReference type="SAM" id="Phobius"/>
    </source>
</evidence>
<protein>
    <submittedName>
        <fullName evidence="2">Uncharacterized protein</fullName>
    </submittedName>
</protein>
<dbReference type="AlphaFoldDB" id="A0A9K3GK00"/>
<organism evidence="2 3">
    <name type="scientific">Kipferlia bialata</name>
    <dbReference type="NCBI Taxonomy" id="797122"/>
    <lineage>
        <taxon>Eukaryota</taxon>
        <taxon>Metamonada</taxon>
        <taxon>Carpediemonas-like organisms</taxon>
        <taxon>Kipferlia</taxon>
    </lineage>
</organism>
<dbReference type="Proteomes" id="UP000265618">
    <property type="component" value="Unassembled WGS sequence"/>
</dbReference>
<reference evidence="2 3" key="1">
    <citation type="journal article" date="2018" name="PLoS ONE">
        <title>The draft genome of Kipferlia bialata reveals reductive genome evolution in fornicate parasites.</title>
        <authorList>
            <person name="Tanifuji G."/>
            <person name="Takabayashi S."/>
            <person name="Kume K."/>
            <person name="Takagi M."/>
            <person name="Nakayama T."/>
            <person name="Kamikawa R."/>
            <person name="Inagaki Y."/>
            <person name="Hashimoto T."/>
        </authorList>
    </citation>
    <scope>NUCLEOTIDE SEQUENCE [LARGE SCALE GENOMIC DNA]</scope>
    <source>
        <strain evidence="2">NY0173</strain>
    </source>
</reference>
<sequence>VYVRVKRVLNVTSTLLALASLVTLGVGQVVYGVLHQEGYTSFATSYDVYTFGNEYIASYRVLQFCAVLQLLGIVVAFRTMWRKHNNSRTTVGNSKTKTPRTKIDNISQAYTVYCISVCLLMVLWLGFPATLKAYYVILTPAIFAEGLCLAIIVFPYSAKRSSRPQISVAVTV</sequence>
<keyword evidence="3" id="KW-1185">Reference proteome</keyword>
<keyword evidence="1" id="KW-1133">Transmembrane helix</keyword>
<feature type="transmembrane region" description="Helical" evidence="1">
    <location>
        <begin position="110"/>
        <end position="127"/>
    </location>
</feature>
<name>A0A9K3GK00_9EUKA</name>
<feature type="non-terminal residue" evidence="2">
    <location>
        <position position="1"/>
    </location>
</feature>
<keyword evidence="1" id="KW-0472">Membrane</keyword>
<dbReference type="EMBL" id="BDIP01002073">
    <property type="protein sequence ID" value="GIQ85677.1"/>
    <property type="molecule type" value="Genomic_DNA"/>
</dbReference>
<comment type="caution">
    <text evidence="2">The sequence shown here is derived from an EMBL/GenBank/DDBJ whole genome shotgun (WGS) entry which is preliminary data.</text>
</comment>
<accession>A0A9K3GK00</accession>
<evidence type="ECO:0000313" key="3">
    <source>
        <dbReference type="Proteomes" id="UP000265618"/>
    </source>
</evidence>
<gene>
    <name evidence="2" type="ORF">KIPB_007386</name>
</gene>
<keyword evidence="1" id="KW-0812">Transmembrane</keyword>
<feature type="transmembrane region" description="Helical" evidence="1">
    <location>
        <begin position="56"/>
        <end position="77"/>
    </location>
</feature>